<dbReference type="SUPFAM" id="SSF142433">
    <property type="entry name" value="CinA-like"/>
    <property type="match status" value="1"/>
</dbReference>
<comment type="catalytic activity">
    <reaction evidence="9">
        <text>a 5'-end NAD(+)-phospho-ribonucleoside in mRNA + H2O = a 5'-end phospho-adenosine-phospho-ribonucleoside in mRNA + beta-nicotinamide D-ribonucleotide + 2 H(+)</text>
        <dbReference type="Rhea" id="RHEA:60876"/>
        <dbReference type="Rhea" id="RHEA-COMP:15698"/>
        <dbReference type="Rhea" id="RHEA-COMP:15719"/>
        <dbReference type="ChEBI" id="CHEBI:14649"/>
        <dbReference type="ChEBI" id="CHEBI:15377"/>
        <dbReference type="ChEBI" id="CHEBI:15378"/>
        <dbReference type="ChEBI" id="CHEBI:144029"/>
        <dbReference type="ChEBI" id="CHEBI:144051"/>
    </reaction>
    <physiologicalReaction direction="left-to-right" evidence="9">
        <dbReference type="Rhea" id="RHEA:60877"/>
    </physiologicalReaction>
</comment>
<dbReference type="InterPro" id="IPR008136">
    <property type="entry name" value="CinA_C"/>
</dbReference>
<keyword evidence="8" id="KW-0520">NAD</keyword>
<evidence type="ECO:0000313" key="12">
    <source>
        <dbReference type="EMBL" id="CAJ1949033.1"/>
    </source>
</evidence>
<feature type="domain" description="Nudix hydrolase" evidence="11">
    <location>
        <begin position="370"/>
        <end position="500"/>
    </location>
</feature>
<evidence type="ECO:0000256" key="3">
    <source>
        <dbReference type="ARBA" id="ARBA00009595"/>
    </source>
</evidence>
<dbReference type="PANTHER" id="PTHR42904:SF6">
    <property type="entry name" value="NAD-CAPPED RNA HYDROLASE NUDT12"/>
    <property type="match status" value="1"/>
</dbReference>
<comment type="cofactor">
    <cofactor evidence="1">
        <name>Mg(2+)</name>
        <dbReference type="ChEBI" id="CHEBI:18420"/>
    </cofactor>
</comment>
<dbReference type="InterPro" id="IPR036653">
    <property type="entry name" value="CinA-like_C"/>
</dbReference>
<dbReference type="InterPro" id="IPR015376">
    <property type="entry name" value="Znr_NADH_PPase"/>
</dbReference>
<dbReference type="GO" id="GO:0046872">
    <property type="term" value="F:metal ion binding"/>
    <property type="evidence" value="ECO:0007669"/>
    <property type="project" value="UniProtKB-KW"/>
</dbReference>
<dbReference type="Gene3D" id="3.90.950.20">
    <property type="entry name" value="CinA-like"/>
    <property type="match status" value="1"/>
</dbReference>
<dbReference type="Pfam" id="PF02464">
    <property type="entry name" value="CinA"/>
    <property type="match status" value="1"/>
</dbReference>
<evidence type="ECO:0000256" key="10">
    <source>
        <dbReference type="SAM" id="MobiDB-lite"/>
    </source>
</evidence>
<dbReference type="GO" id="GO:0006742">
    <property type="term" value="P:NADP+ catabolic process"/>
    <property type="evidence" value="ECO:0007669"/>
    <property type="project" value="TreeGrafter"/>
</dbReference>
<evidence type="ECO:0000256" key="2">
    <source>
        <dbReference type="ARBA" id="ARBA00001947"/>
    </source>
</evidence>
<feature type="region of interest" description="Disordered" evidence="10">
    <location>
        <begin position="189"/>
        <end position="213"/>
    </location>
</feature>
<comment type="cofactor">
    <cofactor evidence="2">
        <name>Zn(2+)</name>
        <dbReference type="ChEBI" id="CHEBI:29105"/>
    </cofactor>
</comment>
<dbReference type="Gene3D" id="3.90.79.20">
    <property type="match status" value="1"/>
</dbReference>
<protein>
    <recommendedName>
        <fullName evidence="4">NAD(+) diphosphatase</fullName>
        <ecNumber evidence="4">3.6.1.22</ecNumber>
    </recommendedName>
</protein>
<dbReference type="NCBIfam" id="NF001299">
    <property type="entry name" value="PRK00241.1"/>
    <property type="match status" value="1"/>
</dbReference>
<comment type="similarity">
    <text evidence="3">Belongs to the Nudix hydrolase family. NudC subfamily.</text>
</comment>
<dbReference type="PROSITE" id="PS51462">
    <property type="entry name" value="NUDIX"/>
    <property type="match status" value="1"/>
</dbReference>
<dbReference type="Pfam" id="PF00293">
    <property type="entry name" value="NUDIX"/>
    <property type="match status" value="1"/>
</dbReference>
<comment type="caution">
    <text evidence="12">The sequence shown here is derived from an EMBL/GenBank/DDBJ whole genome shotgun (WGS) entry which is preliminary data.</text>
</comment>
<feature type="compositionally biased region" description="Low complexity" evidence="10">
    <location>
        <begin position="196"/>
        <end position="205"/>
    </location>
</feature>
<dbReference type="PROSITE" id="PS00893">
    <property type="entry name" value="NUDIX_BOX"/>
    <property type="match status" value="1"/>
</dbReference>
<evidence type="ECO:0000256" key="5">
    <source>
        <dbReference type="ARBA" id="ARBA00022723"/>
    </source>
</evidence>
<organism evidence="12 13">
    <name type="scientific">Cylindrotheca closterium</name>
    <dbReference type="NCBI Taxonomy" id="2856"/>
    <lineage>
        <taxon>Eukaryota</taxon>
        <taxon>Sar</taxon>
        <taxon>Stramenopiles</taxon>
        <taxon>Ochrophyta</taxon>
        <taxon>Bacillariophyta</taxon>
        <taxon>Bacillariophyceae</taxon>
        <taxon>Bacillariophycidae</taxon>
        <taxon>Bacillariales</taxon>
        <taxon>Bacillariaceae</taxon>
        <taxon>Cylindrotheca</taxon>
    </lineage>
</organism>
<dbReference type="AlphaFoldDB" id="A0AAD2FQ77"/>
<evidence type="ECO:0000256" key="9">
    <source>
        <dbReference type="ARBA" id="ARBA00023679"/>
    </source>
</evidence>
<evidence type="ECO:0000256" key="7">
    <source>
        <dbReference type="ARBA" id="ARBA00022842"/>
    </source>
</evidence>
<dbReference type="InterPro" id="IPR049734">
    <property type="entry name" value="NudC-like_C"/>
</dbReference>
<dbReference type="GO" id="GO:0005829">
    <property type="term" value="C:cytosol"/>
    <property type="evidence" value="ECO:0007669"/>
    <property type="project" value="TreeGrafter"/>
</dbReference>
<dbReference type="CDD" id="cd03429">
    <property type="entry name" value="NUDIX_NADH_pyrophosphatase_Nudt13"/>
    <property type="match status" value="1"/>
</dbReference>
<evidence type="ECO:0000259" key="11">
    <source>
        <dbReference type="PROSITE" id="PS51462"/>
    </source>
</evidence>
<dbReference type="Pfam" id="PF09297">
    <property type="entry name" value="Zn_ribbon_NUD"/>
    <property type="match status" value="1"/>
</dbReference>
<keyword evidence="7" id="KW-0460">Magnesium</keyword>
<dbReference type="PANTHER" id="PTHR42904">
    <property type="entry name" value="NUDIX HYDROLASE, NUDC SUBFAMILY"/>
    <property type="match status" value="1"/>
</dbReference>
<accession>A0AAD2FQ77</accession>
<dbReference type="GO" id="GO:0019677">
    <property type="term" value="P:NAD+ catabolic process"/>
    <property type="evidence" value="ECO:0007669"/>
    <property type="project" value="TreeGrafter"/>
</dbReference>
<dbReference type="InterPro" id="IPR015375">
    <property type="entry name" value="NADH_PPase-like_N"/>
</dbReference>
<dbReference type="Gene3D" id="3.90.79.10">
    <property type="entry name" value="Nucleoside Triphosphate Pyrophosphohydrolase"/>
    <property type="match status" value="1"/>
</dbReference>
<gene>
    <name evidence="12" type="ORF">CYCCA115_LOCUS11892</name>
</gene>
<keyword evidence="5" id="KW-0479">Metal-binding</keyword>
<evidence type="ECO:0000256" key="8">
    <source>
        <dbReference type="ARBA" id="ARBA00023027"/>
    </source>
</evidence>
<evidence type="ECO:0000256" key="1">
    <source>
        <dbReference type="ARBA" id="ARBA00001946"/>
    </source>
</evidence>
<dbReference type="Pfam" id="PF09296">
    <property type="entry name" value="NUDIX-like"/>
    <property type="match status" value="1"/>
</dbReference>
<name>A0AAD2FQ77_9STRA</name>
<dbReference type="SUPFAM" id="SSF55811">
    <property type="entry name" value="Nudix"/>
    <property type="match status" value="1"/>
</dbReference>
<keyword evidence="13" id="KW-1185">Reference proteome</keyword>
<dbReference type="EMBL" id="CAKOGP040001758">
    <property type="protein sequence ID" value="CAJ1949033.1"/>
    <property type="molecule type" value="Genomic_DNA"/>
</dbReference>
<dbReference type="EC" id="3.6.1.22" evidence="4"/>
<evidence type="ECO:0000256" key="6">
    <source>
        <dbReference type="ARBA" id="ARBA00022801"/>
    </source>
</evidence>
<dbReference type="InterPro" id="IPR000086">
    <property type="entry name" value="NUDIX_hydrolase_dom"/>
</dbReference>
<dbReference type="Proteomes" id="UP001295423">
    <property type="component" value="Unassembled WGS sequence"/>
</dbReference>
<reference evidence="12" key="1">
    <citation type="submission" date="2023-08" db="EMBL/GenBank/DDBJ databases">
        <authorList>
            <person name="Audoor S."/>
            <person name="Bilcke G."/>
        </authorList>
    </citation>
    <scope>NUCLEOTIDE SEQUENCE</scope>
</reference>
<evidence type="ECO:0000313" key="13">
    <source>
        <dbReference type="Proteomes" id="UP001295423"/>
    </source>
</evidence>
<dbReference type="GO" id="GO:0035529">
    <property type="term" value="F:NADH pyrophosphatase activity"/>
    <property type="evidence" value="ECO:0007669"/>
    <property type="project" value="TreeGrafter"/>
</dbReference>
<dbReference type="InterPro" id="IPR050241">
    <property type="entry name" value="NAD-cap_RNA_hydrolase_NudC"/>
</dbReference>
<dbReference type="InterPro" id="IPR015797">
    <property type="entry name" value="NUDIX_hydrolase-like_dom_sf"/>
</dbReference>
<proteinExistence type="inferred from homology"/>
<dbReference type="InterPro" id="IPR020084">
    <property type="entry name" value="NUDIX_hydrolase_CS"/>
</dbReference>
<sequence length="529" mass="57516">MLSRSASRHPFKRLVEGLKEKGKTVTVVESCCGGLINASIMAIPGSSQGIFFGGSVAYNTKQSQKFLMNDSELHSKLLAQRPPSTAGESEAANYIQSKFHWTAETAKAFCEQNNVDYAIAEGGASGPTFRPKDLDKGFAVIAIAGKGKDGKAEILAQDVIRSSHANRQENMQLFADAAAALAADTMGIPAVDDSESSSTTNTKNEPAGMIEPSIPSLDRATYLRTDAAALKQLEAREDAKLVIIRDSNDCLFSSDTQLAQIRNSEQLQDLPKTFLGLETDSGIPFFGIEVNEETEHLLDLKGENNGCYFDNTRTHAPLLSSEDYELALYATALSQWKRTHKFCNICGSETNLIQGGTAMKCSGCGALSWPRQDPSIIVLITNRDGDKALLARSPRHPDKVHTAIAGFVEAGETFEMAVMREAYEETGIRVDPKSIEYFSSQPWPFPRSSMIGFRATADDTLPLNIDTNELVSALWFEKDSVTAASQIPGAVMKHEIANQALKDNPSLDLLIPPTGVLARSLIDDWLEDP</sequence>
<keyword evidence="6" id="KW-0378">Hydrolase</keyword>
<evidence type="ECO:0000256" key="4">
    <source>
        <dbReference type="ARBA" id="ARBA00012381"/>
    </source>
</evidence>